<gene>
    <name evidence="3" type="ORF">Sps_04952</name>
</gene>
<dbReference type="RefSeq" id="WP_237157940.1">
    <property type="nucleotide sequence ID" value="NZ_CP014782.1"/>
</dbReference>
<dbReference type="PANTHER" id="PTHR38834">
    <property type="entry name" value="PERIPLASMIC SUBSTRATE BINDING PROTEIN FAMILY 3"/>
    <property type="match status" value="1"/>
</dbReference>
<dbReference type="KEGG" id="spsw:Sps_04952"/>
<proteinExistence type="predicted"/>
<accession>A0A1S6HX07</accession>
<feature type="chain" id="PRO_5012639305" evidence="1">
    <location>
        <begin position="20"/>
        <end position="255"/>
    </location>
</feature>
<sequence length="255" mass="29431">MKFWMSACLYCFFSQMAFAEHTLDLTKLEYLTESYPPYNYIEEGKFKGIAIDLLNAALQQASHKPQELNIRLFPWPRAYKMMLKGSNRVLFSTTRTQEREPLFQWAGPITSTKVVLLALTEEHINIQSIEQLAQYSIGTIKDDIGEQLLLSSGFPFSQIRQAHSAESLVRMLSKGRIQLWAYEENVARWYIANSSLPNNRFTSVFTLKESELFYAFSKDTDPKLVASLQDAIDKLKRPPAEGNQSRYDKILSQYQ</sequence>
<dbReference type="Pfam" id="PF00497">
    <property type="entry name" value="SBP_bac_3"/>
    <property type="match status" value="1"/>
</dbReference>
<evidence type="ECO:0000313" key="3">
    <source>
        <dbReference type="EMBL" id="AQS40031.1"/>
    </source>
</evidence>
<dbReference type="EMBL" id="CP014782">
    <property type="protein sequence ID" value="AQS40031.1"/>
    <property type="molecule type" value="Genomic_DNA"/>
</dbReference>
<evidence type="ECO:0000256" key="1">
    <source>
        <dbReference type="SAM" id="SignalP"/>
    </source>
</evidence>
<dbReference type="STRING" id="225848.Sps_04952"/>
<name>A0A1S6HX07_9GAMM</name>
<dbReference type="InterPro" id="IPR001638">
    <property type="entry name" value="Solute-binding_3/MltF_N"/>
</dbReference>
<keyword evidence="1" id="KW-0732">Signal</keyword>
<dbReference type="Proteomes" id="UP000189545">
    <property type="component" value="Chromosome"/>
</dbReference>
<dbReference type="AlphaFoldDB" id="A0A1S6HX07"/>
<dbReference type="PANTHER" id="PTHR38834:SF3">
    <property type="entry name" value="SOLUTE-BINDING PROTEIN FAMILY 3_N-TERMINAL DOMAIN-CONTAINING PROTEIN"/>
    <property type="match status" value="1"/>
</dbReference>
<feature type="domain" description="Solute-binding protein family 3/N-terminal" evidence="2">
    <location>
        <begin position="27"/>
        <end position="254"/>
    </location>
</feature>
<dbReference type="Gene3D" id="3.40.190.10">
    <property type="entry name" value="Periplasmic binding protein-like II"/>
    <property type="match status" value="2"/>
</dbReference>
<protein>
    <submittedName>
        <fullName evidence="3">Amino acid ABC transporter substrate-binding protein, PAAT family</fullName>
    </submittedName>
</protein>
<dbReference type="SMART" id="SM00062">
    <property type="entry name" value="PBPb"/>
    <property type="match status" value="1"/>
</dbReference>
<evidence type="ECO:0000313" key="4">
    <source>
        <dbReference type="Proteomes" id="UP000189545"/>
    </source>
</evidence>
<evidence type="ECO:0000259" key="2">
    <source>
        <dbReference type="SMART" id="SM00062"/>
    </source>
</evidence>
<feature type="signal peptide" evidence="1">
    <location>
        <begin position="1"/>
        <end position="19"/>
    </location>
</feature>
<dbReference type="SUPFAM" id="SSF53850">
    <property type="entry name" value="Periplasmic binding protein-like II"/>
    <property type="match status" value="1"/>
</dbReference>
<reference evidence="3 4" key="1">
    <citation type="submission" date="2016-03" db="EMBL/GenBank/DDBJ databases">
        <title>Complete genome sequence of Shewanella psychrophila WP2, a deep sea bacterium isolated from west Pacific sediment.</title>
        <authorList>
            <person name="Xu G."/>
            <person name="Jian H."/>
        </authorList>
    </citation>
    <scope>NUCLEOTIDE SEQUENCE [LARGE SCALE GENOMIC DNA]</scope>
    <source>
        <strain evidence="3 4">WP2</strain>
    </source>
</reference>
<organism evidence="3 4">
    <name type="scientific">Shewanella psychrophila</name>
    <dbReference type="NCBI Taxonomy" id="225848"/>
    <lineage>
        <taxon>Bacteria</taxon>
        <taxon>Pseudomonadati</taxon>
        <taxon>Pseudomonadota</taxon>
        <taxon>Gammaproteobacteria</taxon>
        <taxon>Alteromonadales</taxon>
        <taxon>Shewanellaceae</taxon>
        <taxon>Shewanella</taxon>
    </lineage>
</organism>
<keyword evidence="4" id="KW-1185">Reference proteome</keyword>